<evidence type="ECO:0000256" key="5">
    <source>
        <dbReference type="ARBA" id="ARBA00023136"/>
    </source>
</evidence>
<keyword evidence="8" id="KW-1185">Reference proteome</keyword>
<dbReference type="Proteomes" id="UP000308901">
    <property type="component" value="Unassembled WGS sequence"/>
</dbReference>
<evidence type="ECO:0000256" key="6">
    <source>
        <dbReference type="SAM" id="Phobius"/>
    </source>
</evidence>
<feature type="transmembrane region" description="Helical" evidence="6">
    <location>
        <begin position="51"/>
        <end position="68"/>
    </location>
</feature>
<name>A0A5R8XZH5_9BACT</name>
<comment type="subcellular location">
    <subcellularLocation>
        <location evidence="1">Membrane</location>
        <topology evidence="1">Multi-pass membrane protein</topology>
    </subcellularLocation>
</comment>
<evidence type="ECO:0000313" key="8">
    <source>
        <dbReference type="Proteomes" id="UP000308901"/>
    </source>
</evidence>
<comment type="caution">
    <text evidence="7">The sequence shown here is derived from an EMBL/GenBank/DDBJ whole genome shotgun (WGS) entry which is preliminary data.</text>
</comment>
<dbReference type="AlphaFoldDB" id="A0A5R8XZH5"/>
<evidence type="ECO:0000256" key="3">
    <source>
        <dbReference type="ARBA" id="ARBA00022692"/>
    </source>
</evidence>
<organism evidence="7 8">
    <name type="scientific">Arcobacter arenosus</name>
    <dbReference type="NCBI Taxonomy" id="2576037"/>
    <lineage>
        <taxon>Bacteria</taxon>
        <taxon>Pseudomonadati</taxon>
        <taxon>Campylobacterota</taxon>
        <taxon>Epsilonproteobacteria</taxon>
        <taxon>Campylobacterales</taxon>
        <taxon>Arcobacteraceae</taxon>
        <taxon>Arcobacter</taxon>
    </lineage>
</organism>
<dbReference type="EMBL" id="VANU01000005">
    <property type="protein sequence ID" value="TLP37058.1"/>
    <property type="molecule type" value="Genomic_DNA"/>
</dbReference>
<feature type="transmembrane region" description="Helical" evidence="6">
    <location>
        <begin position="194"/>
        <end position="212"/>
    </location>
</feature>
<sequence>MNRFNSSILLICAFLYSIFISFNQVELLYVLPIFFVTFCEYKSLFSIIKKLIFLNLFILMIFVVLLIQDSFEEAINIYIRTNMIVFFNLLLFSQSSGYDIVRALNELRFPKKVVSSVYFTLKMIQTLNDELKKIKMTLRARGFRANSSMFTYETYGNLFGHIFVKSIIKANALQDSFELRGFGGRIYLINNSKLSYYDVILLFLVCMLYVKVFV</sequence>
<evidence type="ECO:0000256" key="2">
    <source>
        <dbReference type="ARBA" id="ARBA00022475"/>
    </source>
</evidence>
<keyword evidence="2" id="KW-1003">Cell membrane</keyword>
<accession>A0A5R8XZH5</accession>
<dbReference type="CDD" id="cd16914">
    <property type="entry name" value="EcfT"/>
    <property type="match status" value="1"/>
</dbReference>
<keyword evidence="5 6" id="KW-0472">Membrane</keyword>
<feature type="transmembrane region" description="Helical" evidence="6">
    <location>
        <begin position="6"/>
        <end position="39"/>
    </location>
</feature>
<gene>
    <name evidence="7" type="ORF">FDK22_12505</name>
</gene>
<keyword evidence="3 6" id="KW-0812">Transmembrane</keyword>
<evidence type="ECO:0000256" key="4">
    <source>
        <dbReference type="ARBA" id="ARBA00022989"/>
    </source>
</evidence>
<dbReference type="Pfam" id="PF02361">
    <property type="entry name" value="CbiQ"/>
    <property type="match status" value="1"/>
</dbReference>
<dbReference type="InterPro" id="IPR003339">
    <property type="entry name" value="ABC/ECF_trnsptr_transmembrane"/>
</dbReference>
<dbReference type="InterPro" id="IPR051611">
    <property type="entry name" value="ECF_transporter_component"/>
</dbReference>
<keyword evidence="4 6" id="KW-1133">Transmembrane helix</keyword>
<reference evidence="7 8" key="1">
    <citation type="submission" date="2019-05" db="EMBL/GenBank/DDBJ databases">
        <title>Arcobacter sp. nov., isolated from sea sediment.</title>
        <authorList>
            <person name="Kim W."/>
        </authorList>
    </citation>
    <scope>NUCLEOTIDE SEQUENCE [LARGE SCALE GENOMIC DNA]</scope>
    <source>
        <strain evidence="7 8">CAU 1517</strain>
    </source>
</reference>
<dbReference type="RefSeq" id="WP_138153312.1">
    <property type="nucleotide sequence ID" value="NZ_VANU01000005.1"/>
</dbReference>
<dbReference type="PANTHER" id="PTHR34857:SF2">
    <property type="entry name" value="SLL0384 PROTEIN"/>
    <property type="match status" value="1"/>
</dbReference>
<evidence type="ECO:0000256" key="1">
    <source>
        <dbReference type="ARBA" id="ARBA00004141"/>
    </source>
</evidence>
<dbReference type="GO" id="GO:0005886">
    <property type="term" value="C:plasma membrane"/>
    <property type="evidence" value="ECO:0007669"/>
    <property type="project" value="UniProtKB-ARBA"/>
</dbReference>
<proteinExistence type="predicted"/>
<dbReference type="PANTHER" id="PTHR34857">
    <property type="entry name" value="SLL0384 PROTEIN"/>
    <property type="match status" value="1"/>
</dbReference>
<protein>
    <submittedName>
        <fullName evidence="7">Energy-coupling factor transporter transmembrane protein EcfT</fullName>
    </submittedName>
</protein>
<evidence type="ECO:0000313" key="7">
    <source>
        <dbReference type="EMBL" id="TLP37058.1"/>
    </source>
</evidence>
<dbReference type="OrthoDB" id="4533at2"/>